<reference evidence="1 2" key="1">
    <citation type="submission" date="2016-11" db="EMBL/GenBank/DDBJ databases">
        <authorList>
            <person name="Jaros S."/>
            <person name="Januszkiewicz K."/>
            <person name="Wedrychowicz H."/>
        </authorList>
    </citation>
    <scope>NUCLEOTIDE SEQUENCE [LARGE SCALE GENOMIC DNA]</scope>
    <source>
        <strain evidence="1 2">DSM 17737</strain>
    </source>
</reference>
<name>A0A1N6GGG4_9GAMM</name>
<organism evidence="1 2">
    <name type="scientific">Sulfurivirga caldicuralii</name>
    <dbReference type="NCBI Taxonomy" id="364032"/>
    <lineage>
        <taxon>Bacteria</taxon>
        <taxon>Pseudomonadati</taxon>
        <taxon>Pseudomonadota</taxon>
        <taxon>Gammaproteobacteria</taxon>
        <taxon>Thiotrichales</taxon>
        <taxon>Piscirickettsiaceae</taxon>
        <taxon>Sulfurivirga</taxon>
    </lineage>
</organism>
<evidence type="ECO:0000313" key="1">
    <source>
        <dbReference type="EMBL" id="SIO06629.1"/>
    </source>
</evidence>
<dbReference type="Proteomes" id="UP000198461">
    <property type="component" value="Unassembled WGS sequence"/>
</dbReference>
<dbReference type="EMBL" id="FSRE01000003">
    <property type="protein sequence ID" value="SIO06629.1"/>
    <property type="molecule type" value="Genomic_DNA"/>
</dbReference>
<evidence type="ECO:0000313" key="2">
    <source>
        <dbReference type="Proteomes" id="UP000198461"/>
    </source>
</evidence>
<dbReference type="OrthoDB" id="5613826at2"/>
<proteinExistence type="predicted"/>
<keyword evidence="2" id="KW-1185">Reference proteome</keyword>
<dbReference type="RefSeq" id="WP_159432272.1">
    <property type="nucleotide sequence ID" value="NZ_FSRE01000003.1"/>
</dbReference>
<sequence length="403" mass="46092">MTNASALRTKILHDSRPALWRLLSRHSLWDEETATLWVDLTPFDSKLQPVAIPGWERMLTWHGETPELPAWAVLAWPNTPAVHAWRRQIPAWVRDTLQRLPNKGQLRLLFLSARYPQMLELLDKMPVLAWRLANANMDEHQLEQLFPRPRTDMTGLIGWPEDRRAIRFLQKLRLRSMDEQMLQQIDTCLADPTIYHRATELPRINSMALTLAANFPQLIGSQLHQSLARQPCRPQQCQQMKALLQDAIELANWLGESLDPIKSSRFLVEVEEIHTKWLQKGLKRLKTRAEQSGQKMPIEKVGDPPPLPAGWQLIRSLHACNALCQTTGHAWFTQTTGLIVRPRDKTTPWAAQIDFIDGHWQLGKGRQAGNRLLDSEQLAQCNLLLTYLNAHSSPTATASPSPD</sequence>
<protein>
    <recommendedName>
        <fullName evidence="3">PcfJ-like protein</fullName>
    </recommendedName>
</protein>
<dbReference type="AlphaFoldDB" id="A0A1N6GGG4"/>
<gene>
    <name evidence="1" type="ORF">SAMN05443662_1330</name>
</gene>
<accession>A0A1N6GGG4</accession>
<evidence type="ECO:0008006" key="3">
    <source>
        <dbReference type="Google" id="ProtNLM"/>
    </source>
</evidence>